<feature type="compositionally biased region" description="Pro residues" evidence="1">
    <location>
        <begin position="1"/>
        <end position="10"/>
    </location>
</feature>
<accession>A0A1H6YVC4</accession>
<evidence type="ECO:0008006" key="4">
    <source>
        <dbReference type="Google" id="ProtNLM"/>
    </source>
</evidence>
<evidence type="ECO:0000313" key="3">
    <source>
        <dbReference type="Proteomes" id="UP000183315"/>
    </source>
</evidence>
<keyword evidence="3" id="KW-1185">Reference proteome</keyword>
<dbReference type="AlphaFoldDB" id="A0A1H6YVC4"/>
<feature type="region of interest" description="Disordered" evidence="1">
    <location>
        <begin position="127"/>
        <end position="166"/>
    </location>
</feature>
<name>A0A1H6YVC4_9MICO</name>
<evidence type="ECO:0000313" key="2">
    <source>
        <dbReference type="EMBL" id="SEJ45169.1"/>
    </source>
</evidence>
<organism evidence="2 3">
    <name type="scientific">Demequina mangrovi</name>
    <dbReference type="NCBI Taxonomy" id="1043493"/>
    <lineage>
        <taxon>Bacteria</taxon>
        <taxon>Bacillati</taxon>
        <taxon>Actinomycetota</taxon>
        <taxon>Actinomycetes</taxon>
        <taxon>Micrococcales</taxon>
        <taxon>Demequinaceae</taxon>
        <taxon>Demequina</taxon>
    </lineage>
</organism>
<reference evidence="3" key="1">
    <citation type="submission" date="2016-10" db="EMBL/GenBank/DDBJ databases">
        <authorList>
            <person name="Varghese N."/>
        </authorList>
    </citation>
    <scope>NUCLEOTIDE SEQUENCE [LARGE SCALE GENOMIC DNA]</scope>
    <source>
        <strain evidence="3">DSM 24868</strain>
    </source>
</reference>
<feature type="region of interest" description="Disordered" evidence="1">
    <location>
        <begin position="39"/>
        <end position="58"/>
    </location>
</feature>
<dbReference type="RefSeq" id="WP_042214498.1">
    <property type="nucleotide sequence ID" value="NZ_BBLU01000006.1"/>
</dbReference>
<protein>
    <recommendedName>
        <fullName evidence="4">Scaffolding protein</fullName>
    </recommendedName>
</protein>
<dbReference type="STRING" id="1043493.SAMN05421637_1815"/>
<evidence type="ECO:0000256" key="1">
    <source>
        <dbReference type="SAM" id="MobiDB-lite"/>
    </source>
</evidence>
<dbReference type="OrthoDB" id="5145457at2"/>
<proteinExistence type="predicted"/>
<feature type="region of interest" description="Disordered" evidence="1">
    <location>
        <begin position="1"/>
        <end position="26"/>
    </location>
</feature>
<sequence>MTTEPTPAPTPADGDKPAPWGEDFDPARAWTLVQNLRAERDAARDEAKQATGALTAARDEAKHATEALATAKASQADAERALWRESALRRHPLPEGLDAAAEADALAFLSGDSAEDVERKAATLAALRGASEVPAPGSDLRTRPEPRLAGVPGHSSGDADPAPTDLGALAAKISAERI</sequence>
<gene>
    <name evidence="2" type="ORF">SAMN05421637_1815</name>
</gene>
<dbReference type="Proteomes" id="UP000183315">
    <property type="component" value="Unassembled WGS sequence"/>
</dbReference>
<feature type="compositionally biased region" description="Basic and acidic residues" evidence="1">
    <location>
        <begin position="39"/>
        <end position="48"/>
    </location>
</feature>
<dbReference type="EMBL" id="FNZI01000004">
    <property type="protein sequence ID" value="SEJ45169.1"/>
    <property type="molecule type" value="Genomic_DNA"/>
</dbReference>